<dbReference type="PANTHER" id="PTHR36836:SF1">
    <property type="entry name" value="COLANIC ACID BIOSYNTHESIS PROTEIN WCAK"/>
    <property type="match status" value="1"/>
</dbReference>
<evidence type="ECO:0000259" key="1">
    <source>
        <dbReference type="Pfam" id="PF04230"/>
    </source>
</evidence>
<organism evidence="2 3">
    <name type="scientific">Mesonia algae</name>
    <dbReference type="NCBI Taxonomy" id="213248"/>
    <lineage>
        <taxon>Bacteria</taxon>
        <taxon>Pseudomonadati</taxon>
        <taxon>Bacteroidota</taxon>
        <taxon>Flavobacteriia</taxon>
        <taxon>Flavobacteriales</taxon>
        <taxon>Flavobacteriaceae</taxon>
        <taxon>Mesonia</taxon>
    </lineage>
</organism>
<feature type="domain" description="Polysaccharide pyruvyl transferase" evidence="1">
    <location>
        <begin position="14"/>
        <end position="373"/>
    </location>
</feature>
<keyword evidence="3" id="KW-1185">Reference proteome</keyword>
<reference evidence="2 3" key="1">
    <citation type="submission" date="2018-06" db="EMBL/GenBank/DDBJ databases">
        <title>Genomic Encyclopedia of Archaeal and Bacterial Type Strains, Phase II (KMG-II): from individual species to whole genera.</title>
        <authorList>
            <person name="Goeker M."/>
        </authorList>
    </citation>
    <scope>NUCLEOTIDE SEQUENCE [LARGE SCALE GENOMIC DNA]</scope>
    <source>
        <strain evidence="2 3">DSM 15361</strain>
    </source>
</reference>
<protein>
    <submittedName>
        <fullName evidence="2">Colanic acid/amylovoran biosynthesis protein</fullName>
    </submittedName>
</protein>
<dbReference type="RefSeq" id="WP_111539461.1">
    <property type="nucleotide sequence ID" value="NZ_QKYV01000001.1"/>
</dbReference>
<dbReference type="Proteomes" id="UP000249542">
    <property type="component" value="Unassembled WGS sequence"/>
</dbReference>
<comment type="caution">
    <text evidence="2">The sequence shown here is derived from an EMBL/GenBank/DDBJ whole genome shotgun (WGS) entry which is preliminary data.</text>
</comment>
<gene>
    <name evidence="2" type="ORF">LX95_00094</name>
</gene>
<sequence length="444" mass="51149">MKKVLIVPSNTDLNRGDQSLTWASITIAKEVFNEEVSIFLYRTKGKLAEKTKTNHQTEKLGYPFLTRILSHPRRDDTNNEVSFSKLILIKWGFRALFDLVGTFLLLSRFKLINKLGIQFLNKEQRYTYHSFKDLDALFVKGGGFLHSYGSLVDPYIMYFQLFDVFLAKKYKVPVFILPNSIGPLKNGFAKKIVLAALKYAKVVYVRESTSLEYLKTQDIRALKSPDLGFYLKPSKQDFKSYLKEKGVLLDDKKCVAITLRPYRFDGSPNADQLYENYLTQIKEYIENLLTNDISVTLMAHTLGPSAHEDDTIPLKEIYNAIEAHKDFIYLHDRNLNSEDLEKIYSYYDLVVGTRFHSVIFSLNVNTPALAIAYGGNKAVGIMNDMDLSDFVVPIENPEATRLINLSYTILNHTEEYISKIEKYKVRLLHEKEVLVNQIKGFYND</sequence>
<proteinExistence type="predicted"/>
<dbReference type="PANTHER" id="PTHR36836">
    <property type="entry name" value="COLANIC ACID BIOSYNTHESIS PROTEIN WCAK"/>
    <property type="match status" value="1"/>
</dbReference>
<accession>A0A2W7K866</accession>
<name>A0A2W7K866_9FLAO</name>
<evidence type="ECO:0000313" key="3">
    <source>
        <dbReference type="Proteomes" id="UP000249542"/>
    </source>
</evidence>
<dbReference type="InterPro" id="IPR007345">
    <property type="entry name" value="Polysacch_pyruvyl_Trfase"/>
</dbReference>
<evidence type="ECO:0000313" key="2">
    <source>
        <dbReference type="EMBL" id="PZW43770.1"/>
    </source>
</evidence>
<dbReference type="Pfam" id="PF04230">
    <property type="entry name" value="PS_pyruv_trans"/>
    <property type="match status" value="1"/>
</dbReference>
<dbReference type="EMBL" id="QKYV01000001">
    <property type="protein sequence ID" value="PZW43770.1"/>
    <property type="molecule type" value="Genomic_DNA"/>
</dbReference>
<dbReference type="AlphaFoldDB" id="A0A2W7K866"/>